<accession>A0AAV3XP88</accession>
<dbReference type="GO" id="GO:0016787">
    <property type="term" value="F:hydrolase activity"/>
    <property type="evidence" value="ECO:0007669"/>
    <property type="project" value="UniProtKB-KW"/>
</dbReference>
<protein>
    <submittedName>
        <fullName evidence="1">NUDIX hydrolase</fullName>
    </submittedName>
</protein>
<organism evidence="1 2">
    <name type="scientific">Microseira wollei NIES-4236</name>
    <dbReference type="NCBI Taxonomy" id="2530354"/>
    <lineage>
        <taxon>Bacteria</taxon>
        <taxon>Bacillati</taxon>
        <taxon>Cyanobacteriota</taxon>
        <taxon>Cyanophyceae</taxon>
        <taxon>Oscillatoriophycideae</taxon>
        <taxon>Aerosakkonematales</taxon>
        <taxon>Aerosakkonemataceae</taxon>
        <taxon>Microseira</taxon>
    </lineage>
</organism>
<sequence length="62" mass="7390">MKLFKFTSVTKPDSKFYQQQQLFYFTDGEEQQKAMWVELKRFTSGELKLVPEAFLDYALNLS</sequence>
<dbReference type="AlphaFoldDB" id="A0AAV3XP88"/>
<dbReference type="EMBL" id="BLAY01000173">
    <property type="protein sequence ID" value="GET42641.1"/>
    <property type="molecule type" value="Genomic_DNA"/>
</dbReference>
<name>A0AAV3XP88_9CYAN</name>
<dbReference type="Proteomes" id="UP001050975">
    <property type="component" value="Unassembled WGS sequence"/>
</dbReference>
<evidence type="ECO:0000313" key="1">
    <source>
        <dbReference type="EMBL" id="GET42641.1"/>
    </source>
</evidence>
<gene>
    <name evidence="1" type="ORF">MiSe_74590</name>
</gene>
<keyword evidence="1" id="KW-0378">Hydrolase</keyword>
<reference evidence="1" key="1">
    <citation type="submission" date="2019-10" db="EMBL/GenBank/DDBJ databases">
        <title>Draft genome sequece of Microseira wollei NIES-4236.</title>
        <authorList>
            <person name="Yamaguchi H."/>
            <person name="Suzuki S."/>
            <person name="Kawachi M."/>
        </authorList>
    </citation>
    <scope>NUCLEOTIDE SEQUENCE</scope>
    <source>
        <strain evidence="1">NIES-4236</strain>
    </source>
</reference>
<proteinExistence type="predicted"/>
<comment type="caution">
    <text evidence="1">The sequence shown here is derived from an EMBL/GenBank/DDBJ whole genome shotgun (WGS) entry which is preliminary data.</text>
</comment>
<evidence type="ECO:0000313" key="2">
    <source>
        <dbReference type="Proteomes" id="UP001050975"/>
    </source>
</evidence>
<keyword evidence="2" id="KW-1185">Reference proteome</keyword>